<comment type="caution">
    <text evidence="1">The sequence shown here is derived from an EMBL/GenBank/DDBJ whole genome shotgun (WGS) entry which is preliminary data.</text>
</comment>
<evidence type="ECO:0000313" key="1">
    <source>
        <dbReference type="EMBL" id="KAI8529953.1"/>
    </source>
</evidence>
<sequence>MFKDLAEFRKARTHLKVDVGSLSEANTKGEDMRSDEINPKGKRVHPVFGAMLCSYKAS</sequence>
<proteinExistence type="predicted"/>
<evidence type="ECO:0000313" key="2">
    <source>
        <dbReference type="Proteomes" id="UP001062846"/>
    </source>
</evidence>
<gene>
    <name evidence="1" type="ORF">RHMOL_Rhmol11G0016000</name>
</gene>
<accession>A0ACC0LME9</accession>
<name>A0ACC0LME9_RHOML</name>
<reference evidence="1" key="1">
    <citation type="submission" date="2022-02" db="EMBL/GenBank/DDBJ databases">
        <title>Plant Genome Project.</title>
        <authorList>
            <person name="Zhang R.-G."/>
        </authorList>
    </citation>
    <scope>NUCLEOTIDE SEQUENCE</scope>
    <source>
        <strain evidence="1">AT1</strain>
    </source>
</reference>
<organism evidence="1 2">
    <name type="scientific">Rhododendron molle</name>
    <name type="common">Chinese azalea</name>
    <name type="synonym">Azalea mollis</name>
    <dbReference type="NCBI Taxonomy" id="49168"/>
    <lineage>
        <taxon>Eukaryota</taxon>
        <taxon>Viridiplantae</taxon>
        <taxon>Streptophyta</taxon>
        <taxon>Embryophyta</taxon>
        <taxon>Tracheophyta</taxon>
        <taxon>Spermatophyta</taxon>
        <taxon>Magnoliopsida</taxon>
        <taxon>eudicotyledons</taxon>
        <taxon>Gunneridae</taxon>
        <taxon>Pentapetalae</taxon>
        <taxon>asterids</taxon>
        <taxon>Ericales</taxon>
        <taxon>Ericaceae</taxon>
        <taxon>Ericoideae</taxon>
        <taxon>Rhodoreae</taxon>
        <taxon>Rhododendron</taxon>
    </lineage>
</organism>
<protein>
    <submittedName>
        <fullName evidence="1">Uncharacterized protein</fullName>
    </submittedName>
</protein>
<keyword evidence="2" id="KW-1185">Reference proteome</keyword>
<dbReference type="Proteomes" id="UP001062846">
    <property type="component" value="Chromosome 11"/>
</dbReference>
<dbReference type="EMBL" id="CM046398">
    <property type="protein sequence ID" value="KAI8529953.1"/>
    <property type="molecule type" value="Genomic_DNA"/>
</dbReference>